<dbReference type="AlphaFoldDB" id="A0A8S3W689"/>
<evidence type="ECO:0000313" key="4">
    <source>
        <dbReference type="EMBL" id="CAG4942750.1"/>
    </source>
</evidence>
<dbReference type="PANTHER" id="PTHR23259">
    <property type="entry name" value="RIDDLE"/>
    <property type="match status" value="1"/>
</dbReference>
<dbReference type="EMBL" id="CAJQZP010000171">
    <property type="protein sequence ID" value="CAG4942750.1"/>
    <property type="molecule type" value="Genomic_DNA"/>
</dbReference>
<reference evidence="4" key="1">
    <citation type="submission" date="2021-04" db="EMBL/GenBank/DDBJ databases">
        <authorList>
            <person name="Tunstrom K."/>
        </authorList>
    </citation>
    <scope>NUCLEOTIDE SEQUENCE</scope>
</reference>
<name>A0A8S3W689_PARAO</name>
<feature type="chain" id="PRO_5035924229" evidence="2">
    <location>
        <begin position="18"/>
        <end position="225"/>
    </location>
</feature>
<evidence type="ECO:0000313" key="5">
    <source>
        <dbReference type="Proteomes" id="UP000691718"/>
    </source>
</evidence>
<feature type="domain" description="TIL" evidence="3">
    <location>
        <begin position="164"/>
        <end position="215"/>
    </location>
</feature>
<feature type="domain" description="TIL" evidence="3">
    <location>
        <begin position="96"/>
        <end position="147"/>
    </location>
</feature>
<dbReference type="InterPro" id="IPR002919">
    <property type="entry name" value="TIL_dom"/>
</dbReference>
<feature type="domain" description="TIL" evidence="3">
    <location>
        <begin position="32"/>
        <end position="83"/>
    </location>
</feature>
<dbReference type="Pfam" id="PF01826">
    <property type="entry name" value="TIL"/>
    <property type="match status" value="3"/>
</dbReference>
<protein>
    <submittedName>
        <fullName evidence="4">(apollo) hypothetical protein</fullName>
    </submittedName>
</protein>
<sequence length="225" mass="25283">MRTGFFVCFAVFSSVVASTTKNKRGLFQEPLCKENEEFKVCETCYRSCDNPKPSCSDQCEKGCFCKEGFMRNREERCVTMKECPSGNGTEARNISCGLHKAFRDCGGCEKTCSDPDLSCAVPCRMGCFCEEGYVKHPNGNCVKIEECPEEVTQVGVLEESVEQCGSEEEFVWCGWCEPSCRQPAPRCPLVCTRGCQCRPPLLRDRNGRCVRHTDCIAREQSQFLT</sequence>
<keyword evidence="1" id="KW-1015">Disulfide bond</keyword>
<dbReference type="Proteomes" id="UP000691718">
    <property type="component" value="Unassembled WGS sequence"/>
</dbReference>
<evidence type="ECO:0000256" key="2">
    <source>
        <dbReference type="SAM" id="SignalP"/>
    </source>
</evidence>
<gene>
    <name evidence="4" type="ORF">PAPOLLO_LOCUS2512</name>
</gene>
<dbReference type="InterPro" id="IPR051368">
    <property type="entry name" value="SerProtInhib-TIL_Domain"/>
</dbReference>
<comment type="caution">
    <text evidence="4">The sequence shown here is derived from an EMBL/GenBank/DDBJ whole genome shotgun (WGS) entry which is preliminary data.</text>
</comment>
<feature type="signal peptide" evidence="2">
    <location>
        <begin position="1"/>
        <end position="17"/>
    </location>
</feature>
<dbReference type="PANTHER" id="PTHR23259:SF70">
    <property type="entry name" value="ACCESSORY GLAND PROTEIN ACP62F-RELATED"/>
    <property type="match status" value="1"/>
</dbReference>
<evidence type="ECO:0000259" key="3">
    <source>
        <dbReference type="Pfam" id="PF01826"/>
    </source>
</evidence>
<keyword evidence="5" id="KW-1185">Reference proteome</keyword>
<dbReference type="CDD" id="cd19941">
    <property type="entry name" value="TIL"/>
    <property type="match status" value="3"/>
</dbReference>
<keyword evidence="2" id="KW-0732">Signal</keyword>
<accession>A0A8S3W689</accession>
<dbReference type="OrthoDB" id="6236007at2759"/>
<organism evidence="4 5">
    <name type="scientific">Parnassius apollo</name>
    <name type="common">Apollo butterfly</name>
    <name type="synonym">Papilio apollo</name>
    <dbReference type="NCBI Taxonomy" id="110799"/>
    <lineage>
        <taxon>Eukaryota</taxon>
        <taxon>Metazoa</taxon>
        <taxon>Ecdysozoa</taxon>
        <taxon>Arthropoda</taxon>
        <taxon>Hexapoda</taxon>
        <taxon>Insecta</taxon>
        <taxon>Pterygota</taxon>
        <taxon>Neoptera</taxon>
        <taxon>Endopterygota</taxon>
        <taxon>Lepidoptera</taxon>
        <taxon>Glossata</taxon>
        <taxon>Ditrysia</taxon>
        <taxon>Papilionoidea</taxon>
        <taxon>Papilionidae</taxon>
        <taxon>Parnassiinae</taxon>
        <taxon>Parnassini</taxon>
        <taxon>Parnassius</taxon>
        <taxon>Parnassius</taxon>
    </lineage>
</organism>
<evidence type="ECO:0000256" key="1">
    <source>
        <dbReference type="ARBA" id="ARBA00023157"/>
    </source>
</evidence>
<proteinExistence type="predicted"/>